<sequence length="147" mass="16339">MTAAPSTALTIGEVSEMTGLSTHTLRFYEKEGLFVGPVERNSAGRRVFGEEEVAWLRVCTRLRSSGMSLADIRRYAELARAGAGNERERFEILRAHEAKVVRQMAELQDALDVIRWKVETYERHLAAGSADTLWRGGPECAVTDGGR</sequence>
<dbReference type="PROSITE" id="PS00552">
    <property type="entry name" value="HTH_MERR_1"/>
    <property type="match status" value="1"/>
</dbReference>
<dbReference type="Proteomes" id="UP000186040">
    <property type="component" value="Unassembled WGS sequence"/>
</dbReference>
<dbReference type="PANTHER" id="PTHR30204:SF98">
    <property type="entry name" value="HTH-TYPE TRANSCRIPTIONAL REGULATOR ADHR"/>
    <property type="match status" value="1"/>
</dbReference>
<comment type="caution">
    <text evidence="3">The sequence shown here is derived from an EMBL/GenBank/DDBJ whole genome shotgun (WGS) entry which is preliminary data.</text>
</comment>
<dbReference type="InterPro" id="IPR009061">
    <property type="entry name" value="DNA-bd_dom_put_sf"/>
</dbReference>
<evidence type="ECO:0000259" key="2">
    <source>
        <dbReference type="PROSITE" id="PS50937"/>
    </source>
</evidence>
<keyword evidence="4" id="KW-1185">Reference proteome</keyword>
<accession>A0A1Q9LQA7</accession>
<evidence type="ECO:0000256" key="1">
    <source>
        <dbReference type="ARBA" id="ARBA00023125"/>
    </source>
</evidence>
<dbReference type="PROSITE" id="PS50937">
    <property type="entry name" value="HTH_MERR_2"/>
    <property type="match status" value="1"/>
</dbReference>
<proteinExistence type="predicted"/>
<feature type="domain" description="HTH merR-type" evidence="2">
    <location>
        <begin position="8"/>
        <end position="78"/>
    </location>
</feature>
<dbReference type="RefSeq" id="WP_075973609.1">
    <property type="nucleotide sequence ID" value="NZ_MKQR01000007.1"/>
</dbReference>
<name>A0A1Q9LQA7_9PSEU</name>
<dbReference type="InterPro" id="IPR000551">
    <property type="entry name" value="MerR-type_HTH_dom"/>
</dbReference>
<dbReference type="STRING" id="1193682.BJP25_10585"/>
<dbReference type="GO" id="GO:0003677">
    <property type="term" value="F:DNA binding"/>
    <property type="evidence" value="ECO:0007669"/>
    <property type="project" value="UniProtKB-KW"/>
</dbReference>
<dbReference type="Gene3D" id="1.10.1660.10">
    <property type="match status" value="1"/>
</dbReference>
<dbReference type="EMBL" id="MKQR01000007">
    <property type="protein sequence ID" value="OLR94227.1"/>
    <property type="molecule type" value="Genomic_DNA"/>
</dbReference>
<keyword evidence="1" id="KW-0238">DNA-binding</keyword>
<dbReference type="OrthoDB" id="9802944at2"/>
<organism evidence="3 4">
    <name type="scientific">Actinokineospora bangkokensis</name>
    <dbReference type="NCBI Taxonomy" id="1193682"/>
    <lineage>
        <taxon>Bacteria</taxon>
        <taxon>Bacillati</taxon>
        <taxon>Actinomycetota</taxon>
        <taxon>Actinomycetes</taxon>
        <taxon>Pseudonocardiales</taxon>
        <taxon>Pseudonocardiaceae</taxon>
        <taxon>Actinokineospora</taxon>
    </lineage>
</organism>
<dbReference type="GO" id="GO:0003700">
    <property type="term" value="F:DNA-binding transcription factor activity"/>
    <property type="evidence" value="ECO:0007669"/>
    <property type="project" value="InterPro"/>
</dbReference>
<protein>
    <submittedName>
        <fullName evidence="3">MerR family transcriptional regulator</fullName>
    </submittedName>
</protein>
<dbReference type="CDD" id="cd01109">
    <property type="entry name" value="HTH_YyaN"/>
    <property type="match status" value="1"/>
</dbReference>
<dbReference type="Pfam" id="PF13411">
    <property type="entry name" value="MerR_1"/>
    <property type="match status" value="1"/>
</dbReference>
<dbReference type="SUPFAM" id="SSF46955">
    <property type="entry name" value="Putative DNA-binding domain"/>
    <property type="match status" value="1"/>
</dbReference>
<evidence type="ECO:0000313" key="4">
    <source>
        <dbReference type="Proteomes" id="UP000186040"/>
    </source>
</evidence>
<evidence type="ECO:0000313" key="3">
    <source>
        <dbReference type="EMBL" id="OLR94227.1"/>
    </source>
</evidence>
<dbReference type="SMART" id="SM00422">
    <property type="entry name" value="HTH_MERR"/>
    <property type="match status" value="1"/>
</dbReference>
<reference evidence="3 4" key="1">
    <citation type="submission" date="2016-10" db="EMBL/GenBank/DDBJ databases">
        <title>The Draft Genome Sequence of Actinokineospora bangkokensis 44EHWT reveals the biosynthetic pathway of antifungal compounds Thailandins with unusual extender unit butylmalonyl-CoA.</title>
        <authorList>
            <person name="Greule A."/>
            <person name="Intra B."/>
            <person name="Flemming S."/>
            <person name="Rommel M.G."/>
            <person name="Panbangred W."/>
            <person name="Bechthold A."/>
        </authorList>
    </citation>
    <scope>NUCLEOTIDE SEQUENCE [LARGE SCALE GENOMIC DNA]</scope>
    <source>
        <strain evidence="3 4">44EHW</strain>
    </source>
</reference>
<dbReference type="AlphaFoldDB" id="A0A1Q9LQA7"/>
<dbReference type="InterPro" id="IPR047057">
    <property type="entry name" value="MerR_fam"/>
</dbReference>
<dbReference type="PANTHER" id="PTHR30204">
    <property type="entry name" value="REDOX-CYCLING DRUG-SENSING TRANSCRIPTIONAL ACTIVATOR SOXR"/>
    <property type="match status" value="1"/>
</dbReference>
<gene>
    <name evidence="3" type="ORF">BJP25_10585</name>
</gene>